<dbReference type="PANTHER" id="PTHR19328">
    <property type="entry name" value="HEDGEHOG-INTERACTING PROTEIN"/>
    <property type="match status" value="1"/>
</dbReference>
<dbReference type="AlphaFoldDB" id="A0A7W5G6J2"/>
<feature type="signal peptide" evidence="1">
    <location>
        <begin position="1"/>
        <end position="23"/>
    </location>
</feature>
<sequence>MIPFARRLAAALLGLLLIGQAQGAPIPLDTRNLPLCLTRIAGGLAHPWGLAQLPDGRFLVSERVGSLALIDGGEITRLAGLPEVSARGQGGLLDLALHPGFGRDAHGDGEHDWLYFTWSRPGPGGDATALSRARLGEARLTDLEHLFVQDRYSRPGRHYGSRLAWLPDGTLLMSVGERGVTPERAQDGGDHAGSILRLTDSGEVPADNPFVDDPAVLDEIFSLGHRNPQGLVVADDGTAWSTEHGPRTGDELNRLVPGANYGWPVVTRGRDYVTNLPIGRNSAAGMRDPVYLFTGRFAPSGLAQASSPAFAPWRGDLLAGGLRSEALLRLHLEGDAVVEQETILQGEIGRVRTVLQGNDGMIYLLDDDASGSLWRLSPAADTSGTAAQCAE</sequence>
<evidence type="ECO:0000259" key="2">
    <source>
        <dbReference type="Pfam" id="PF07995"/>
    </source>
</evidence>
<keyword evidence="1" id="KW-0732">Signal</keyword>
<dbReference type="RefSeq" id="WP_183387917.1">
    <property type="nucleotide sequence ID" value="NZ_JACHXM010000010.1"/>
</dbReference>
<dbReference type="PANTHER" id="PTHR19328:SF75">
    <property type="entry name" value="ALDOSE SUGAR DEHYDROGENASE YLII"/>
    <property type="match status" value="1"/>
</dbReference>
<gene>
    <name evidence="3" type="ORF">FHR96_002425</name>
</gene>
<accession>A0A7W5G6J2</accession>
<dbReference type="Proteomes" id="UP000525987">
    <property type="component" value="Unassembled WGS sequence"/>
</dbReference>
<comment type="caution">
    <text evidence="3">The sequence shown here is derived from an EMBL/GenBank/DDBJ whole genome shotgun (WGS) entry which is preliminary data.</text>
</comment>
<dbReference type="InterPro" id="IPR011041">
    <property type="entry name" value="Quinoprot_gluc/sorb_DH_b-prop"/>
</dbReference>
<dbReference type="InterPro" id="IPR012938">
    <property type="entry name" value="Glc/Sorbosone_DH"/>
</dbReference>
<dbReference type="EMBL" id="JACHXM010000010">
    <property type="protein sequence ID" value="MBB3141546.1"/>
    <property type="molecule type" value="Genomic_DNA"/>
</dbReference>
<name>A0A7W5G6J2_9GAMM</name>
<reference evidence="3 4" key="1">
    <citation type="submission" date="2020-08" db="EMBL/GenBank/DDBJ databases">
        <title>Genomic Encyclopedia of Type Strains, Phase III (KMG-III): the genomes of soil and plant-associated and newly described type strains.</title>
        <authorList>
            <person name="Whitman W."/>
        </authorList>
    </citation>
    <scope>NUCLEOTIDE SEQUENCE [LARGE SCALE GENOMIC DNA]</scope>
    <source>
        <strain evidence="3 4">CECT 5995</strain>
    </source>
</reference>
<evidence type="ECO:0000313" key="3">
    <source>
        <dbReference type="EMBL" id="MBB3141546.1"/>
    </source>
</evidence>
<dbReference type="SUPFAM" id="SSF50952">
    <property type="entry name" value="Soluble quinoprotein glucose dehydrogenase"/>
    <property type="match status" value="1"/>
</dbReference>
<protein>
    <submittedName>
        <fullName evidence="3">Glucose/arabinose dehydrogenase</fullName>
    </submittedName>
</protein>
<evidence type="ECO:0000313" key="4">
    <source>
        <dbReference type="Proteomes" id="UP000525987"/>
    </source>
</evidence>
<organism evidence="3 4">
    <name type="scientific">Halomonas organivorans</name>
    <dbReference type="NCBI Taxonomy" id="257772"/>
    <lineage>
        <taxon>Bacteria</taxon>
        <taxon>Pseudomonadati</taxon>
        <taxon>Pseudomonadota</taxon>
        <taxon>Gammaproteobacteria</taxon>
        <taxon>Oceanospirillales</taxon>
        <taxon>Halomonadaceae</taxon>
        <taxon>Halomonas</taxon>
    </lineage>
</organism>
<dbReference type="Pfam" id="PF07995">
    <property type="entry name" value="GSDH"/>
    <property type="match status" value="1"/>
</dbReference>
<dbReference type="InterPro" id="IPR011042">
    <property type="entry name" value="6-blade_b-propeller_TolB-like"/>
</dbReference>
<dbReference type="Gene3D" id="2.120.10.30">
    <property type="entry name" value="TolB, C-terminal domain"/>
    <property type="match status" value="1"/>
</dbReference>
<feature type="domain" description="Glucose/Sorbosone dehydrogenase" evidence="2">
    <location>
        <begin position="44"/>
        <end position="375"/>
    </location>
</feature>
<proteinExistence type="predicted"/>
<evidence type="ECO:0000256" key="1">
    <source>
        <dbReference type="SAM" id="SignalP"/>
    </source>
</evidence>
<keyword evidence="4" id="KW-1185">Reference proteome</keyword>
<feature type="chain" id="PRO_5031556022" evidence="1">
    <location>
        <begin position="24"/>
        <end position="391"/>
    </location>
</feature>